<dbReference type="InterPro" id="IPR022100">
    <property type="entry name" value="WDHD1/CFT4_beta-prop_2nd"/>
</dbReference>
<dbReference type="GO" id="GO:0006261">
    <property type="term" value="P:DNA-templated DNA replication"/>
    <property type="evidence" value="ECO:0007669"/>
    <property type="project" value="TreeGrafter"/>
</dbReference>
<keyword evidence="11" id="KW-1185">Reference proteome</keyword>
<dbReference type="Gene3D" id="2.130.10.10">
    <property type="entry name" value="YVTN repeat-like/Quinoprotein amine dehydrogenase"/>
    <property type="match status" value="2"/>
</dbReference>
<dbReference type="GO" id="GO:0043596">
    <property type="term" value="C:nuclear replication fork"/>
    <property type="evidence" value="ECO:0007669"/>
    <property type="project" value="TreeGrafter"/>
</dbReference>
<evidence type="ECO:0000256" key="6">
    <source>
        <dbReference type="SAM" id="MobiDB-lite"/>
    </source>
</evidence>
<evidence type="ECO:0000256" key="4">
    <source>
        <dbReference type="ARBA" id="ARBA00023242"/>
    </source>
</evidence>
<dbReference type="Pfam" id="PF20946">
    <property type="entry name" value="Ctf4_C"/>
    <property type="match status" value="1"/>
</dbReference>
<feature type="region of interest" description="Disordered" evidence="6">
    <location>
        <begin position="367"/>
        <end position="404"/>
    </location>
</feature>
<dbReference type="EMBL" id="MNUE01000043">
    <property type="protein sequence ID" value="OJD31958.1"/>
    <property type="molecule type" value="Genomic_DNA"/>
</dbReference>
<name>A0A1J9QSM5_9PEZI</name>
<dbReference type="Pfam" id="PF12341">
    <property type="entry name" value="Mcl1_mid"/>
    <property type="match status" value="1"/>
</dbReference>
<dbReference type="GeneID" id="31016250"/>
<evidence type="ECO:0000256" key="5">
    <source>
        <dbReference type="PROSITE-ProRule" id="PRU00221"/>
    </source>
</evidence>
<feature type="region of interest" description="Disordered" evidence="6">
    <location>
        <begin position="426"/>
        <end position="448"/>
    </location>
</feature>
<keyword evidence="3" id="KW-0677">Repeat</keyword>
<keyword evidence="4" id="KW-0539">Nucleus</keyword>
<dbReference type="GO" id="GO:0003682">
    <property type="term" value="F:chromatin binding"/>
    <property type="evidence" value="ECO:0007669"/>
    <property type="project" value="TreeGrafter"/>
</dbReference>
<comment type="caution">
    <text evidence="10">The sequence shown here is derived from an EMBL/GenBank/DDBJ whole genome shotgun (WGS) entry which is preliminary data.</text>
</comment>
<dbReference type="PANTHER" id="PTHR19932">
    <property type="entry name" value="WD REPEAT AND HMG-BOX DNA BINDING PROTEIN"/>
    <property type="match status" value="1"/>
</dbReference>
<keyword evidence="2 5" id="KW-0853">WD repeat</keyword>
<evidence type="ECO:0000313" key="10">
    <source>
        <dbReference type="EMBL" id="OJD31958.1"/>
    </source>
</evidence>
<gene>
    <name evidence="10" type="ORF">BKCO1_4300034</name>
</gene>
<feature type="region of interest" description="Disordered" evidence="6">
    <location>
        <begin position="749"/>
        <end position="774"/>
    </location>
</feature>
<feature type="domain" description="WDHD1/CFT4 second beta-propeller" evidence="7">
    <location>
        <begin position="458"/>
        <end position="746"/>
    </location>
</feature>
<evidence type="ECO:0000256" key="2">
    <source>
        <dbReference type="ARBA" id="ARBA00022574"/>
    </source>
</evidence>
<accession>A0A1J9QSM5</accession>
<dbReference type="InterPro" id="IPR001680">
    <property type="entry name" value="WD40_rpt"/>
</dbReference>
<evidence type="ECO:0000256" key="3">
    <source>
        <dbReference type="ARBA" id="ARBA00022737"/>
    </source>
</evidence>
<dbReference type="PROSITE" id="PS50294">
    <property type="entry name" value="WD_REPEATS_REGION"/>
    <property type="match status" value="1"/>
</dbReference>
<dbReference type="InterPro" id="IPR015943">
    <property type="entry name" value="WD40/YVTN_repeat-like_dom_sf"/>
</dbReference>
<evidence type="ECO:0000313" key="11">
    <source>
        <dbReference type="Proteomes" id="UP000183809"/>
    </source>
</evidence>
<feature type="domain" description="WDHD1/CFT4 helical bundle" evidence="8">
    <location>
        <begin position="777"/>
        <end position="879"/>
    </location>
</feature>
<dbReference type="AlphaFoldDB" id="A0A1J9QSM5"/>
<feature type="domain" description="WDHD1 first WD40" evidence="9">
    <location>
        <begin position="54"/>
        <end position="340"/>
    </location>
</feature>
<dbReference type="InterPro" id="IPR048591">
    <property type="entry name" value="WDHD1/CFT4_hel"/>
</dbReference>
<dbReference type="InterPro" id="IPR019775">
    <property type="entry name" value="WD40_repeat_CS"/>
</dbReference>
<evidence type="ECO:0000259" key="9">
    <source>
        <dbReference type="Pfam" id="PF24817"/>
    </source>
</evidence>
<dbReference type="SUPFAM" id="SSF50978">
    <property type="entry name" value="WD40 repeat-like"/>
    <property type="match status" value="1"/>
</dbReference>
<dbReference type="InterPro" id="IPR057646">
    <property type="entry name" value="WD40_WDHD1_1st"/>
</dbReference>
<dbReference type="PROSITE" id="PS50082">
    <property type="entry name" value="WD_REPEATS_2"/>
    <property type="match status" value="1"/>
</dbReference>
<dbReference type="STRING" id="236234.A0A1J9QSM5"/>
<evidence type="ECO:0000256" key="1">
    <source>
        <dbReference type="ARBA" id="ARBA00004123"/>
    </source>
</evidence>
<dbReference type="Proteomes" id="UP000183809">
    <property type="component" value="Unassembled WGS sequence"/>
</dbReference>
<dbReference type="PANTHER" id="PTHR19932:SF10">
    <property type="entry name" value="WD REPEAT AND HMG-BOX DNA-BINDING PROTEIN 1"/>
    <property type="match status" value="1"/>
</dbReference>
<dbReference type="OrthoDB" id="427368at2759"/>
<evidence type="ECO:0000259" key="7">
    <source>
        <dbReference type="Pfam" id="PF12341"/>
    </source>
</evidence>
<dbReference type="GO" id="GO:0000278">
    <property type="term" value="P:mitotic cell cycle"/>
    <property type="evidence" value="ECO:0007669"/>
    <property type="project" value="TreeGrafter"/>
</dbReference>
<dbReference type="Pfam" id="PF24817">
    <property type="entry name" value="WD40_WDHD1_1st"/>
    <property type="match status" value="1"/>
</dbReference>
<dbReference type="GO" id="GO:0006281">
    <property type="term" value="P:DNA repair"/>
    <property type="evidence" value="ECO:0007669"/>
    <property type="project" value="TreeGrafter"/>
</dbReference>
<dbReference type="RefSeq" id="XP_020128218.1">
    <property type="nucleotide sequence ID" value="XM_020275989.1"/>
</dbReference>
<dbReference type="PROSITE" id="PS00678">
    <property type="entry name" value="WD_REPEATS_1"/>
    <property type="match status" value="1"/>
</dbReference>
<organism evidence="10 11">
    <name type="scientific">Diplodia corticola</name>
    <dbReference type="NCBI Taxonomy" id="236234"/>
    <lineage>
        <taxon>Eukaryota</taxon>
        <taxon>Fungi</taxon>
        <taxon>Dikarya</taxon>
        <taxon>Ascomycota</taxon>
        <taxon>Pezizomycotina</taxon>
        <taxon>Dothideomycetes</taxon>
        <taxon>Dothideomycetes incertae sedis</taxon>
        <taxon>Botryosphaeriales</taxon>
        <taxon>Botryosphaeriaceae</taxon>
        <taxon>Diplodia</taxon>
    </lineage>
</organism>
<sequence>MTRVRKACPKRNGVTLTRNASRAENAFSKLPPASSSASDIHTMAGNQRLRGLPAHPPGPTFLSYTPNGRKLITVGLNNAIRVFQTGSVDEPTNIDNAQDSNTAVAAANDFFVTGSEDGTVCKYSLETNSLEEVLVRCTLPVRDIALSPDGNWAAVASDELVVKVVNTKDMTRVIHLREQPRPVKHVSFDVSGSFLAASCSDGHVYIYSLSSEEPSLVMTVDGLIRSMETDAEASSKVLWHPDGRAFAAATPTRDIQVISRGDWERQRAFKSGHTGDITAAAWSPNGGLLATTGHDRKLAIWDTKTQRVVKTYDDVRATILAMVWHPVENILSYTNNDGELFIHNDFVPSEYAPVLGKDLQAAPFIHDPLGETTGNSRRLPINGSKDARSARQGTPDSLDEILGDDGISDADGFIEDDDGAGYAEELNGHGKRGRVTNNLDLPSGKRSKGGLQIQTHAAFQPGSTPWRGNRRYLSLNFTGFVWTVDQETHHTVTVEFYDREAHRDFHFTDPFLYDKACLNENGTLFSCQPSKDHPAIVYYRPHETWTARTDWRTELPPGESVTAISLSESYVVVLTSTDYVRIYSLFGVPFRVYRQKSSPAVTCASWRDYVMTIGNGPVGGDGTTRLLYTIENVKRDEICQSEDIVALSEGAELQSVFFSDQGDPCIYDTTGTLLVLQHWRTPSQARWVPLLDTKLLSRLASGRKEETYWPVAVANERFHCIILKGGDKYPYFPRPLLTDFEFQIPLYAPKPPRRPASPDAMDEDEDESSGFTETQTFEEQFVRNSLQLSLLDDLVAVTHTTQAQKQALARRELDIDKLLLQLLAAECREGEERGMKALEIVGLMRDRSGKMLDAAAKIASRFGRDVLRGKIEELAERRLVGLDDEDD</sequence>
<reference evidence="10 11" key="1">
    <citation type="submission" date="2016-10" db="EMBL/GenBank/DDBJ databases">
        <title>Proteomics and genomics reveal pathogen-plant mechanisms compatible with a hemibiotrophic lifestyle of Diplodia corticola.</title>
        <authorList>
            <person name="Fernandes I."/>
            <person name="De Jonge R."/>
            <person name="Van De Peer Y."/>
            <person name="Devreese B."/>
            <person name="Alves A."/>
            <person name="Esteves A.C."/>
        </authorList>
    </citation>
    <scope>NUCLEOTIDE SEQUENCE [LARGE SCALE GENOMIC DNA]</scope>
    <source>
        <strain evidence="10 11">CBS 112549</strain>
    </source>
</reference>
<proteinExistence type="predicted"/>
<comment type="subcellular location">
    <subcellularLocation>
        <location evidence="1">Nucleus</location>
    </subcellularLocation>
</comment>
<dbReference type="SMART" id="SM00320">
    <property type="entry name" value="WD40"/>
    <property type="match status" value="7"/>
</dbReference>
<evidence type="ECO:0000259" key="8">
    <source>
        <dbReference type="Pfam" id="PF20946"/>
    </source>
</evidence>
<dbReference type="InterPro" id="IPR036322">
    <property type="entry name" value="WD40_repeat_dom_sf"/>
</dbReference>
<feature type="repeat" description="WD" evidence="5">
    <location>
        <begin position="270"/>
        <end position="311"/>
    </location>
</feature>
<protein>
    <submittedName>
        <fullName evidence="10">Chromosome segregation protein</fullName>
    </submittedName>
</protein>